<dbReference type="InterPro" id="IPR007298">
    <property type="entry name" value="Cu-R_lipoprotein_NlpE"/>
</dbReference>
<keyword evidence="2" id="KW-1185">Reference proteome</keyword>
<dbReference type="Gene3D" id="2.40.128.640">
    <property type="match status" value="1"/>
</dbReference>
<dbReference type="AlphaFoldDB" id="A0A410G5T2"/>
<sequence>MKKVLLLFTVSLGLLLGCKNEVNEKEKVTPEGVVLDVDTTVAKPDMHNSENALDWAGIYEGTTPCADCEGIKTILELKSDNTYTLSMTYLGKPKVEEFKQHGDFTWDATGSRISLKTDGEPMLLKVGENKVWLLDGSGNVIDNQLADMFILTKTNS</sequence>
<dbReference type="Pfam" id="PF04170">
    <property type="entry name" value="NlpE"/>
    <property type="match status" value="1"/>
</dbReference>
<evidence type="ECO:0000313" key="2">
    <source>
        <dbReference type="Proteomes" id="UP000285517"/>
    </source>
</evidence>
<evidence type="ECO:0000313" key="1">
    <source>
        <dbReference type="EMBL" id="QAA82600.1"/>
    </source>
</evidence>
<dbReference type="RefSeq" id="WP_128250965.1">
    <property type="nucleotide sequence ID" value="NZ_CP034951.1"/>
</dbReference>
<organism evidence="1 2">
    <name type="scientific">Aequorivita ciconiae</name>
    <dbReference type="NCBI Taxonomy" id="2494375"/>
    <lineage>
        <taxon>Bacteria</taxon>
        <taxon>Pseudomonadati</taxon>
        <taxon>Bacteroidota</taxon>
        <taxon>Flavobacteriia</taxon>
        <taxon>Flavobacteriales</taxon>
        <taxon>Flavobacteriaceae</taxon>
        <taxon>Aequorivita</taxon>
    </lineage>
</organism>
<proteinExistence type="predicted"/>
<gene>
    <name evidence="1" type="ORF">EI546_13105</name>
</gene>
<name>A0A410G5T2_9FLAO</name>
<accession>A0A410G5T2</accession>
<dbReference type="Proteomes" id="UP000285517">
    <property type="component" value="Chromosome"/>
</dbReference>
<dbReference type="KEGG" id="aev:EI546_13105"/>
<dbReference type="OrthoDB" id="5348860at2"/>
<dbReference type="PROSITE" id="PS51257">
    <property type="entry name" value="PROKAR_LIPOPROTEIN"/>
    <property type="match status" value="1"/>
</dbReference>
<protein>
    <submittedName>
        <fullName evidence="1">Copper resistance protein NlpE</fullName>
    </submittedName>
</protein>
<dbReference type="EMBL" id="CP034951">
    <property type="protein sequence ID" value="QAA82600.1"/>
    <property type="molecule type" value="Genomic_DNA"/>
</dbReference>
<reference evidence="1 2" key="1">
    <citation type="submission" date="2019-01" db="EMBL/GenBank/DDBJ databases">
        <title>Complete genome sequencing of Aequorivita sp. H23M31.</title>
        <authorList>
            <person name="Bae J.-W."/>
        </authorList>
    </citation>
    <scope>NUCLEOTIDE SEQUENCE [LARGE SCALE GENOMIC DNA]</scope>
    <source>
        <strain evidence="1 2">H23M31</strain>
    </source>
</reference>